<dbReference type="GO" id="GO:0004022">
    <property type="term" value="F:alcohol dehydrogenase (NAD+) activity"/>
    <property type="evidence" value="ECO:0007669"/>
    <property type="project" value="TreeGrafter"/>
</dbReference>
<gene>
    <name evidence="4" type="ORF">KL86DPRO_60052</name>
</gene>
<keyword evidence="1 4" id="KW-0560">Oxidoreductase</keyword>
<dbReference type="InterPro" id="IPR001670">
    <property type="entry name" value="ADH_Fe/GldA"/>
</dbReference>
<dbReference type="InterPro" id="IPR039697">
    <property type="entry name" value="Alcohol_dehydrogenase_Fe"/>
</dbReference>
<dbReference type="InterPro" id="IPR018211">
    <property type="entry name" value="ADH_Fe_CS"/>
</dbReference>
<sequence>MLAANFPRRILFGQGSIEFVATLKAKRAFCIVDTVFHQYNPQLFAGLEAIFKKQGTAYHICFGQGQEPTLEYVQESAVAMREFGPDLILAIGGGSVLDAAKVMEVYYEHPEITLAQLSDRFNLPPIRRKAKFVAVPTTSGTGSEVTAVAVLYVPSGNPDMPYVKRGIADTQLIPDYVILDPAYTLTMPASITAATGLDAFVHAMEGYVCNKPKNAFSDGFALEAMKKVVTYLPLVLKEPDNLEYRSQMQIAATMGGLELASRASGASHGIGKQVATLKHMPHGTSVTMMLPAVIRANASVCLKEYAAIARYIGVNAADDKEALEGLLAVLEDLLTVAKCPRTIADIGLDKETFMKNLDLLITNSQNDAAMKGNPRELSPEEIRGILMTIA</sequence>
<dbReference type="PANTHER" id="PTHR11496">
    <property type="entry name" value="ALCOHOL DEHYDROGENASE"/>
    <property type="match status" value="1"/>
</dbReference>
<evidence type="ECO:0000256" key="1">
    <source>
        <dbReference type="ARBA" id="ARBA00023002"/>
    </source>
</evidence>
<dbReference type="EMBL" id="FLUQ01000006">
    <property type="protein sequence ID" value="SBW10154.1"/>
    <property type="molecule type" value="Genomic_DNA"/>
</dbReference>
<evidence type="ECO:0000259" key="2">
    <source>
        <dbReference type="Pfam" id="PF00465"/>
    </source>
</evidence>
<feature type="domain" description="Fe-containing alcohol dehydrogenase-like C-terminal" evidence="3">
    <location>
        <begin position="192"/>
        <end position="387"/>
    </location>
</feature>
<proteinExistence type="predicted"/>
<name>A0A212KEJ0_9DELT</name>
<protein>
    <submittedName>
        <fullName evidence="4">Putative NADPH-dependent butanol dehydrogenase</fullName>
        <ecNumber evidence="4">1.1.1.-</ecNumber>
    </submittedName>
</protein>
<accession>A0A212KEJ0</accession>
<dbReference type="Gene3D" id="3.40.50.1970">
    <property type="match status" value="1"/>
</dbReference>
<dbReference type="SUPFAM" id="SSF56796">
    <property type="entry name" value="Dehydroquinate synthase-like"/>
    <property type="match status" value="1"/>
</dbReference>
<dbReference type="Gene3D" id="1.20.1090.10">
    <property type="entry name" value="Dehydroquinate synthase-like - alpha domain"/>
    <property type="match status" value="1"/>
</dbReference>
<organism evidence="4">
    <name type="scientific">uncultured delta proteobacterium</name>
    <dbReference type="NCBI Taxonomy" id="34034"/>
    <lineage>
        <taxon>Bacteria</taxon>
        <taxon>Deltaproteobacteria</taxon>
        <taxon>environmental samples</taxon>
    </lineage>
</organism>
<dbReference type="GO" id="GO:0046872">
    <property type="term" value="F:metal ion binding"/>
    <property type="evidence" value="ECO:0007669"/>
    <property type="project" value="InterPro"/>
</dbReference>
<dbReference type="InterPro" id="IPR056798">
    <property type="entry name" value="ADH_Fe_C"/>
</dbReference>
<dbReference type="PANTHER" id="PTHR11496:SF83">
    <property type="entry name" value="HYDROXYACID-OXOACID TRANSHYDROGENASE, MITOCHONDRIAL"/>
    <property type="match status" value="1"/>
</dbReference>
<dbReference type="AlphaFoldDB" id="A0A212KEJ0"/>
<dbReference type="PROSITE" id="PS00913">
    <property type="entry name" value="ADH_IRON_1"/>
    <property type="match status" value="1"/>
</dbReference>
<dbReference type="Pfam" id="PF25137">
    <property type="entry name" value="ADH_Fe_C"/>
    <property type="match status" value="1"/>
</dbReference>
<dbReference type="Pfam" id="PF00465">
    <property type="entry name" value="Fe-ADH"/>
    <property type="match status" value="1"/>
</dbReference>
<feature type="domain" description="Alcohol dehydrogenase iron-type/glycerol dehydrogenase GldA" evidence="2">
    <location>
        <begin position="7"/>
        <end position="181"/>
    </location>
</feature>
<reference evidence="4" key="1">
    <citation type="submission" date="2016-04" db="EMBL/GenBank/DDBJ databases">
        <authorList>
            <person name="Evans L.H."/>
            <person name="Alamgir A."/>
            <person name="Owens N."/>
            <person name="Weber N.D."/>
            <person name="Virtaneva K."/>
            <person name="Barbian K."/>
            <person name="Babar A."/>
            <person name="Rosenke K."/>
        </authorList>
    </citation>
    <scope>NUCLEOTIDE SEQUENCE</scope>
    <source>
        <strain evidence="4">86</strain>
    </source>
</reference>
<evidence type="ECO:0000313" key="4">
    <source>
        <dbReference type="EMBL" id="SBW10154.1"/>
    </source>
</evidence>
<dbReference type="EC" id="1.1.1.-" evidence="4"/>
<evidence type="ECO:0000259" key="3">
    <source>
        <dbReference type="Pfam" id="PF25137"/>
    </source>
</evidence>